<evidence type="ECO:0000256" key="2">
    <source>
        <dbReference type="ARBA" id="ARBA00023125"/>
    </source>
</evidence>
<dbReference type="InterPro" id="IPR000835">
    <property type="entry name" value="HTH_MarR-typ"/>
</dbReference>
<evidence type="ECO:0000313" key="5">
    <source>
        <dbReference type="EMBL" id="MXQ54431.1"/>
    </source>
</evidence>
<dbReference type="Gene3D" id="1.10.10.10">
    <property type="entry name" value="Winged helix-like DNA-binding domain superfamily/Winged helix DNA-binding domain"/>
    <property type="match status" value="1"/>
</dbReference>
<evidence type="ECO:0000256" key="3">
    <source>
        <dbReference type="ARBA" id="ARBA00023163"/>
    </source>
</evidence>
<dbReference type="GO" id="GO:0003677">
    <property type="term" value="F:DNA binding"/>
    <property type="evidence" value="ECO:0007669"/>
    <property type="project" value="UniProtKB-KW"/>
</dbReference>
<gene>
    <name evidence="5" type="ORF">GSM42_12050</name>
</gene>
<evidence type="ECO:0000259" key="4">
    <source>
        <dbReference type="PROSITE" id="PS50995"/>
    </source>
</evidence>
<dbReference type="PRINTS" id="PR00598">
    <property type="entry name" value="HTHMARR"/>
</dbReference>
<dbReference type="InterPro" id="IPR036390">
    <property type="entry name" value="WH_DNA-bd_sf"/>
</dbReference>
<dbReference type="InterPro" id="IPR036388">
    <property type="entry name" value="WH-like_DNA-bd_sf"/>
</dbReference>
<evidence type="ECO:0000256" key="1">
    <source>
        <dbReference type="ARBA" id="ARBA00023015"/>
    </source>
</evidence>
<dbReference type="SMART" id="SM00347">
    <property type="entry name" value="HTH_MARR"/>
    <property type="match status" value="1"/>
</dbReference>
<dbReference type="InterPro" id="IPR023187">
    <property type="entry name" value="Tscrpt_reg_MarR-type_CS"/>
</dbReference>
<dbReference type="InterPro" id="IPR011991">
    <property type="entry name" value="ArsR-like_HTH"/>
</dbReference>
<name>A0A6I4VV59_9BACL</name>
<evidence type="ECO:0000313" key="6">
    <source>
        <dbReference type="Proteomes" id="UP000430692"/>
    </source>
</evidence>
<sequence length="146" mass="17214">MNKNEELFHVTSMFHTFLKEISKDWNKHGYHLTLTQFKILYLLKLEGPKKVSQLAEVLSLTSSAVTGITDQLLKEGYIEKERAENDRRVVNISLSDKGYSTIEEKQKKQKEIMNTYFHLLNEEDVQHLKRIFTTLIDNVKKKEKQE</sequence>
<keyword evidence="1" id="KW-0805">Transcription regulation</keyword>
<dbReference type="CDD" id="cd00090">
    <property type="entry name" value="HTH_ARSR"/>
    <property type="match status" value="1"/>
</dbReference>
<dbReference type="SUPFAM" id="SSF46785">
    <property type="entry name" value="Winged helix' DNA-binding domain"/>
    <property type="match status" value="1"/>
</dbReference>
<keyword evidence="3" id="KW-0804">Transcription</keyword>
<accession>A0A6I4VV59</accession>
<reference evidence="5 6" key="1">
    <citation type="submission" date="2019-12" db="EMBL/GenBank/DDBJ databases">
        <title>Whole-genome analyses of novel actinobacteria.</title>
        <authorList>
            <person name="Sahin N."/>
            <person name="Saygin H."/>
        </authorList>
    </citation>
    <scope>NUCLEOTIDE SEQUENCE [LARGE SCALE GENOMIC DNA]</scope>
    <source>
        <strain evidence="5 6">KC615</strain>
    </source>
</reference>
<feature type="domain" description="HTH marR-type" evidence="4">
    <location>
        <begin position="4"/>
        <end position="137"/>
    </location>
</feature>
<organism evidence="5 6">
    <name type="scientific">Shimazuella alba</name>
    <dbReference type="NCBI Taxonomy" id="2690964"/>
    <lineage>
        <taxon>Bacteria</taxon>
        <taxon>Bacillati</taxon>
        <taxon>Bacillota</taxon>
        <taxon>Bacilli</taxon>
        <taxon>Bacillales</taxon>
        <taxon>Thermoactinomycetaceae</taxon>
        <taxon>Shimazuella</taxon>
    </lineage>
</organism>
<dbReference type="PROSITE" id="PS01117">
    <property type="entry name" value="HTH_MARR_1"/>
    <property type="match status" value="1"/>
</dbReference>
<dbReference type="PANTHER" id="PTHR42756">
    <property type="entry name" value="TRANSCRIPTIONAL REGULATOR, MARR"/>
    <property type="match status" value="1"/>
</dbReference>
<dbReference type="PANTHER" id="PTHR42756:SF1">
    <property type="entry name" value="TRANSCRIPTIONAL REPRESSOR OF EMRAB OPERON"/>
    <property type="match status" value="1"/>
</dbReference>
<dbReference type="Pfam" id="PF01047">
    <property type="entry name" value="MarR"/>
    <property type="match status" value="1"/>
</dbReference>
<dbReference type="EMBL" id="WUUL01000007">
    <property type="protein sequence ID" value="MXQ54431.1"/>
    <property type="molecule type" value="Genomic_DNA"/>
</dbReference>
<proteinExistence type="predicted"/>
<dbReference type="Proteomes" id="UP000430692">
    <property type="component" value="Unassembled WGS sequence"/>
</dbReference>
<dbReference type="AlphaFoldDB" id="A0A6I4VV59"/>
<protein>
    <submittedName>
        <fullName evidence="5">MarR family transcriptional regulator</fullName>
    </submittedName>
</protein>
<dbReference type="PROSITE" id="PS50995">
    <property type="entry name" value="HTH_MARR_2"/>
    <property type="match status" value="1"/>
</dbReference>
<keyword evidence="2" id="KW-0238">DNA-binding</keyword>
<comment type="caution">
    <text evidence="5">The sequence shown here is derived from an EMBL/GenBank/DDBJ whole genome shotgun (WGS) entry which is preliminary data.</text>
</comment>
<keyword evidence="6" id="KW-1185">Reference proteome</keyword>
<dbReference type="GO" id="GO:0003700">
    <property type="term" value="F:DNA-binding transcription factor activity"/>
    <property type="evidence" value="ECO:0007669"/>
    <property type="project" value="InterPro"/>
</dbReference>